<feature type="transmembrane region" description="Helical" evidence="1">
    <location>
        <begin position="31"/>
        <end position="48"/>
    </location>
</feature>
<reference evidence="2 3" key="1">
    <citation type="submission" date="2018-08" db="EMBL/GenBank/DDBJ databases">
        <title>Recombination of ecologically and evolutionarily significant loci maintains genetic cohesion in the Pseudomonas syringae species complex.</title>
        <authorList>
            <person name="Dillon M."/>
            <person name="Thakur S."/>
            <person name="Almeida R.N.D."/>
            <person name="Weir B.S."/>
            <person name="Guttman D.S."/>
        </authorList>
    </citation>
    <scope>NUCLEOTIDE SEQUENCE [LARGE SCALE GENOMIC DNA]</scope>
    <source>
        <strain evidence="2 3">ICMP 2788</strain>
    </source>
</reference>
<keyword evidence="1" id="KW-1133">Transmembrane helix</keyword>
<evidence type="ECO:0000256" key="1">
    <source>
        <dbReference type="SAM" id="Phobius"/>
    </source>
</evidence>
<evidence type="ECO:0000313" key="3">
    <source>
        <dbReference type="Proteomes" id="UP000276886"/>
    </source>
</evidence>
<organism evidence="2 3">
    <name type="scientific">Pseudomonas syringae pv. pisi</name>
    <dbReference type="NCBI Taxonomy" id="59510"/>
    <lineage>
        <taxon>Bacteria</taxon>
        <taxon>Pseudomonadati</taxon>
        <taxon>Pseudomonadota</taxon>
        <taxon>Gammaproteobacteria</taxon>
        <taxon>Pseudomonadales</taxon>
        <taxon>Pseudomonadaceae</taxon>
        <taxon>Pseudomonas</taxon>
        <taxon>Pseudomonas syringae</taxon>
    </lineage>
</organism>
<keyword evidence="1" id="KW-0812">Transmembrane</keyword>
<dbReference type="Proteomes" id="UP000276886">
    <property type="component" value="Unassembled WGS sequence"/>
</dbReference>
<dbReference type="AlphaFoldDB" id="A0A3M6DUE0"/>
<dbReference type="EMBL" id="RBPQ01000125">
    <property type="protein sequence ID" value="RMO27980.1"/>
    <property type="molecule type" value="Genomic_DNA"/>
</dbReference>
<sequence>MLRNAKRYLELKIERLERRLGYFTETDGKKIDVFSLLILNFTLGNMLTQGNWLSLFSKSLESPASTKIVTILIAFLFVISIGAMCVRFITNRDTYRIELIDISLANRDLE</sequence>
<keyword evidence="1" id="KW-0472">Membrane</keyword>
<protein>
    <submittedName>
        <fullName evidence="2">Uncharacterized protein</fullName>
    </submittedName>
</protein>
<feature type="transmembrane region" description="Helical" evidence="1">
    <location>
        <begin position="68"/>
        <end position="89"/>
    </location>
</feature>
<name>A0A3M6DUE0_PSESJ</name>
<gene>
    <name evidence="2" type="ORF">ALQ44_00879</name>
</gene>
<accession>A0A3M6DUE0</accession>
<evidence type="ECO:0000313" key="2">
    <source>
        <dbReference type="EMBL" id="RMO27980.1"/>
    </source>
</evidence>
<comment type="caution">
    <text evidence="2">The sequence shown here is derived from an EMBL/GenBank/DDBJ whole genome shotgun (WGS) entry which is preliminary data.</text>
</comment>
<proteinExistence type="predicted"/>